<keyword evidence="3 5" id="KW-0808">Transferase</keyword>
<evidence type="ECO:0000256" key="1">
    <source>
        <dbReference type="ARBA" id="ARBA00006739"/>
    </source>
</evidence>
<evidence type="ECO:0000313" key="6">
    <source>
        <dbReference type="Proteomes" id="UP000307956"/>
    </source>
</evidence>
<evidence type="ECO:0000259" key="4">
    <source>
        <dbReference type="Pfam" id="PF00535"/>
    </source>
</evidence>
<gene>
    <name evidence="5" type="ORF">E6O51_19485</name>
</gene>
<name>A0A4V3W9Q4_9RHOO</name>
<evidence type="ECO:0000256" key="2">
    <source>
        <dbReference type="ARBA" id="ARBA00022676"/>
    </source>
</evidence>
<organism evidence="5 6">
    <name type="scientific">Pseudothauera rhizosphaerae</name>
    <dbReference type="NCBI Taxonomy" id="2565932"/>
    <lineage>
        <taxon>Bacteria</taxon>
        <taxon>Pseudomonadati</taxon>
        <taxon>Pseudomonadota</taxon>
        <taxon>Betaproteobacteria</taxon>
        <taxon>Rhodocyclales</taxon>
        <taxon>Zoogloeaceae</taxon>
        <taxon>Pseudothauera</taxon>
    </lineage>
</organism>
<protein>
    <submittedName>
        <fullName evidence="5">Glycosyltransferase</fullName>
    </submittedName>
</protein>
<comment type="caution">
    <text evidence="5">The sequence shown here is derived from an EMBL/GenBank/DDBJ whole genome shotgun (WGS) entry which is preliminary data.</text>
</comment>
<dbReference type="Pfam" id="PF00535">
    <property type="entry name" value="Glycos_transf_2"/>
    <property type="match status" value="1"/>
</dbReference>
<dbReference type="InterPro" id="IPR001173">
    <property type="entry name" value="Glyco_trans_2-like"/>
</dbReference>
<dbReference type="SUPFAM" id="SSF53448">
    <property type="entry name" value="Nucleotide-diphospho-sugar transferases"/>
    <property type="match status" value="1"/>
</dbReference>
<comment type="similarity">
    <text evidence="1">Belongs to the glycosyltransferase 2 family.</text>
</comment>
<dbReference type="EMBL" id="SSOD01000021">
    <property type="protein sequence ID" value="THF56184.1"/>
    <property type="molecule type" value="Genomic_DNA"/>
</dbReference>
<reference evidence="5 6" key="1">
    <citation type="submission" date="2019-04" db="EMBL/GenBank/DDBJ databases">
        <title>Azoarcus rhizosphaerae sp. nov. isolated from rhizosphere of Ficus religiosa.</title>
        <authorList>
            <person name="Lin S.-Y."/>
            <person name="Hameed A."/>
            <person name="Hsu Y.-H."/>
            <person name="Young C.-C."/>
        </authorList>
    </citation>
    <scope>NUCLEOTIDE SEQUENCE [LARGE SCALE GENOMIC DNA]</scope>
    <source>
        <strain evidence="5 6">CC-YHH848</strain>
    </source>
</reference>
<keyword evidence="6" id="KW-1185">Reference proteome</keyword>
<keyword evidence="2" id="KW-0328">Glycosyltransferase</keyword>
<dbReference type="PANTHER" id="PTHR43179">
    <property type="entry name" value="RHAMNOSYLTRANSFERASE WBBL"/>
    <property type="match status" value="1"/>
</dbReference>
<dbReference type="RefSeq" id="WP_136386691.1">
    <property type="nucleotide sequence ID" value="NZ_SSOD01000021.1"/>
</dbReference>
<dbReference type="Gene3D" id="3.90.550.10">
    <property type="entry name" value="Spore Coat Polysaccharide Biosynthesis Protein SpsA, Chain A"/>
    <property type="match status" value="1"/>
</dbReference>
<dbReference type="PANTHER" id="PTHR43179:SF12">
    <property type="entry name" value="GALACTOFURANOSYLTRANSFERASE GLFT2"/>
    <property type="match status" value="1"/>
</dbReference>
<dbReference type="InterPro" id="IPR029044">
    <property type="entry name" value="Nucleotide-diphossugar_trans"/>
</dbReference>
<dbReference type="GO" id="GO:0016757">
    <property type="term" value="F:glycosyltransferase activity"/>
    <property type="evidence" value="ECO:0007669"/>
    <property type="project" value="UniProtKB-KW"/>
</dbReference>
<evidence type="ECO:0000256" key="3">
    <source>
        <dbReference type="ARBA" id="ARBA00022679"/>
    </source>
</evidence>
<dbReference type="Proteomes" id="UP000307956">
    <property type="component" value="Unassembled WGS sequence"/>
</dbReference>
<dbReference type="OrthoDB" id="9816564at2"/>
<accession>A0A4V3W9Q4</accession>
<dbReference type="AlphaFoldDB" id="A0A4V3W9Q4"/>
<sequence length="450" mass="49705">MSLPVHIVVPVYRGIELTRRCLESLAASGLPSDCRITLINDASPETGMDEMLVAFVEEVTFSGLSRGAGVDRPAWELLRNTVNLGFVASVNRGMARWPEHDVVLLNNDTEVPSGWLQRLRSAAYRGGRTGTVTPFSNCGSLASYPKPNVENALPANLSPDRLDRFFGIANAEATVDIPIGVGFCLFIRRDCLKDTGAFDEETFGKGYGEENDFCLRAAQRGWAHVLAADCFVYHRGHGSFGHEKAVRVRQAYGLLAERYPHYPALIQRHFAVDPARPFRLRTDLVRLANGTPSVRLVVGVALPAADRPGHDETVPLLHLSGGRSGYFILQWLNEGEAFKLWFRLPGEWENLRELLLAIPIADVRGNDPPWLVQELSALTGVSGRVPVSARSLDLVALHGLPRFRGWAAVRQTLATLVQRSAGSRLLSPFVAALPEAVRERLRHWVRTNRA</sequence>
<feature type="domain" description="Glycosyltransferase 2-like" evidence="4">
    <location>
        <begin position="7"/>
        <end position="194"/>
    </location>
</feature>
<evidence type="ECO:0000313" key="5">
    <source>
        <dbReference type="EMBL" id="THF56184.1"/>
    </source>
</evidence>
<proteinExistence type="inferred from homology"/>